<gene>
    <name evidence="1" type="ORF">FHS75_001940</name>
</gene>
<protein>
    <submittedName>
        <fullName evidence="1">Uncharacterized protein</fullName>
    </submittedName>
</protein>
<organism evidence="1 2">
    <name type="scientific">Novosphingobium marinum</name>
    <dbReference type="NCBI Taxonomy" id="1514948"/>
    <lineage>
        <taxon>Bacteria</taxon>
        <taxon>Pseudomonadati</taxon>
        <taxon>Pseudomonadota</taxon>
        <taxon>Alphaproteobacteria</taxon>
        <taxon>Sphingomonadales</taxon>
        <taxon>Sphingomonadaceae</taxon>
        <taxon>Novosphingobium</taxon>
    </lineage>
</organism>
<comment type="caution">
    <text evidence="1">The sequence shown here is derived from an EMBL/GenBank/DDBJ whole genome shotgun (WGS) entry which is preliminary data.</text>
</comment>
<dbReference type="RefSeq" id="WP_179407526.1">
    <property type="nucleotide sequence ID" value="NZ_BMGF01000003.1"/>
</dbReference>
<accession>A0A7Y9XZ59</accession>
<keyword evidence="2" id="KW-1185">Reference proteome</keyword>
<name>A0A7Y9XZ59_9SPHN</name>
<sequence>MTRRHLDTSRAILLAGIAAVVPVAASRADPPQPAAVGSPFIAPEGEFVLTRELRKSLHDGKEIVFRRSYAVRFSREASGFRLDGELLDVSVDAPESLRALAEMERRRPDTGMFPLRLDAQGFLLPSDPRPAAPAVRKAAAFVQSEVRELGLSPSAERQATAFAAAIERNPGYTRWPVDLFRPRAGTRHEERAINLPGNMRGTVTIEISARTQEHGDLLGSLTRTVVTDTGESRRTSIEKWTLVGAG</sequence>
<proteinExistence type="predicted"/>
<dbReference type="EMBL" id="JACBZF010000003">
    <property type="protein sequence ID" value="NYH95611.1"/>
    <property type="molecule type" value="Genomic_DNA"/>
</dbReference>
<dbReference type="Proteomes" id="UP000522081">
    <property type="component" value="Unassembled WGS sequence"/>
</dbReference>
<evidence type="ECO:0000313" key="1">
    <source>
        <dbReference type="EMBL" id="NYH95611.1"/>
    </source>
</evidence>
<evidence type="ECO:0000313" key="2">
    <source>
        <dbReference type="Proteomes" id="UP000522081"/>
    </source>
</evidence>
<dbReference type="AlphaFoldDB" id="A0A7Y9XZ59"/>
<reference evidence="1 2" key="1">
    <citation type="submission" date="2020-07" db="EMBL/GenBank/DDBJ databases">
        <title>Genomic Encyclopedia of Type Strains, Phase IV (KMG-IV): sequencing the most valuable type-strain genomes for metagenomic binning, comparative biology and taxonomic classification.</title>
        <authorList>
            <person name="Goeker M."/>
        </authorList>
    </citation>
    <scope>NUCLEOTIDE SEQUENCE [LARGE SCALE GENOMIC DNA]</scope>
    <source>
        <strain evidence="1 2">DSM 29043</strain>
    </source>
</reference>